<organism evidence="8 9">
    <name type="scientific">Pristionchus pacificus</name>
    <name type="common">Parasitic nematode worm</name>
    <dbReference type="NCBI Taxonomy" id="54126"/>
    <lineage>
        <taxon>Eukaryota</taxon>
        <taxon>Metazoa</taxon>
        <taxon>Ecdysozoa</taxon>
        <taxon>Nematoda</taxon>
        <taxon>Chromadorea</taxon>
        <taxon>Rhabditida</taxon>
        <taxon>Rhabditina</taxon>
        <taxon>Diplogasteromorpha</taxon>
        <taxon>Diplogasteroidea</taxon>
        <taxon>Neodiplogasteridae</taxon>
        <taxon>Pristionchus</taxon>
    </lineage>
</organism>
<feature type="transmembrane region" description="Helical" evidence="6">
    <location>
        <begin position="38"/>
        <end position="58"/>
    </location>
</feature>
<feature type="compositionally biased region" description="Basic and acidic residues" evidence="7">
    <location>
        <begin position="378"/>
        <end position="390"/>
    </location>
</feature>
<dbReference type="GO" id="GO:0005783">
    <property type="term" value="C:endoplasmic reticulum"/>
    <property type="evidence" value="ECO:0000318"/>
    <property type="project" value="GO_Central"/>
</dbReference>
<evidence type="ECO:0000256" key="2">
    <source>
        <dbReference type="ARBA" id="ARBA00010170"/>
    </source>
</evidence>
<keyword evidence="5 6" id="KW-0472">Membrane</keyword>
<evidence type="ECO:0000313" key="9">
    <source>
        <dbReference type="Proteomes" id="UP000005239"/>
    </source>
</evidence>
<evidence type="ECO:0000256" key="3">
    <source>
        <dbReference type="ARBA" id="ARBA00022692"/>
    </source>
</evidence>
<feature type="compositionally biased region" description="Basic and acidic residues" evidence="7">
    <location>
        <begin position="1074"/>
        <end position="1083"/>
    </location>
</feature>
<feature type="region of interest" description="Disordered" evidence="7">
    <location>
        <begin position="2101"/>
        <end position="2180"/>
    </location>
</feature>
<feature type="compositionally biased region" description="Acidic residues" evidence="7">
    <location>
        <begin position="314"/>
        <end position="323"/>
    </location>
</feature>
<feature type="region of interest" description="Disordered" evidence="7">
    <location>
        <begin position="628"/>
        <end position="667"/>
    </location>
</feature>
<evidence type="ECO:0000256" key="7">
    <source>
        <dbReference type="SAM" id="MobiDB-lite"/>
    </source>
</evidence>
<feature type="compositionally biased region" description="Acidic residues" evidence="7">
    <location>
        <begin position="2125"/>
        <end position="2145"/>
    </location>
</feature>
<evidence type="ECO:0000256" key="1">
    <source>
        <dbReference type="ARBA" id="ARBA00004141"/>
    </source>
</evidence>
<comment type="caution">
    <text evidence="6">Lacks conserved residue(s) required for the propagation of feature annotation.</text>
</comment>
<evidence type="ECO:0000256" key="4">
    <source>
        <dbReference type="ARBA" id="ARBA00022989"/>
    </source>
</evidence>
<dbReference type="GO" id="GO:0016020">
    <property type="term" value="C:membrane"/>
    <property type="evidence" value="ECO:0007669"/>
    <property type="project" value="UniProtKB-SubCell"/>
</dbReference>
<dbReference type="Proteomes" id="UP000005239">
    <property type="component" value="Unassembled WGS sequence"/>
</dbReference>
<reference evidence="8" key="2">
    <citation type="submission" date="2022-06" db="UniProtKB">
        <authorList>
            <consortium name="EnsemblMetazoa"/>
        </authorList>
    </citation>
    <scope>IDENTIFICATION</scope>
    <source>
        <strain evidence="8">PS312</strain>
    </source>
</reference>
<feature type="region of interest" description="Disordered" evidence="7">
    <location>
        <begin position="701"/>
        <end position="720"/>
    </location>
</feature>
<evidence type="ECO:0000313" key="8">
    <source>
        <dbReference type="EnsemblMetazoa" id="PPA32117.1"/>
    </source>
</evidence>
<dbReference type="PANTHER" id="PTHR12372:SF7">
    <property type="entry name" value="PROTEIN PECANEX"/>
    <property type="match status" value="1"/>
</dbReference>
<dbReference type="EnsemblMetazoa" id="PPA32117.1">
    <property type="protein sequence ID" value="PPA32117.1"/>
    <property type="gene ID" value="WBGene00204980"/>
</dbReference>
<dbReference type="InterPro" id="IPR039797">
    <property type="entry name" value="Pecanex"/>
</dbReference>
<feature type="region of interest" description="Disordered" evidence="7">
    <location>
        <begin position="256"/>
        <end position="324"/>
    </location>
</feature>
<evidence type="ECO:0000256" key="6">
    <source>
        <dbReference type="RuleBase" id="RU367089"/>
    </source>
</evidence>
<comment type="similarity">
    <text evidence="2 6">Belongs to the pecanex family.</text>
</comment>
<name>A0A2A6B863_PRIPA</name>
<evidence type="ECO:0000256" key="5">
    <source>
        <dbReference type="ARBA" id="ARBA00023136"/>
    </source>
</evidence>
<protein>
    <recommendedName>
        <fullName evidence="6">Pecanex-like protein</fullName>
    </recommendedName>
</protein>
<feature type="transmembrane region" description="Helical" evidence="6">
    <location>
        <begin position="1117"/>
        <end position="1136"/>
    </location>
</feature>
<reference evidence="9" key="1">
    <citation type="journal article" date="2008" name="Nat. Genet.">
        <title>The Pristionchus pacificus genome provides a unique perspective on nematode lifestyle and parasitism.</title>
        <authorList>
            <person name="Dieterich C."/>
            <person name="Clifton S.W."/>
            <person name="Schuster L.N."/>
            <person name="Chinwalla A."/>
            <person name="Delehaunty K."/>
            <person name="Dinkelacker I."/>
            <person name="Fulton L."/>
            <person name="Fulton R."/>
            <person name="Godfrey J."/>
            <person name="Minx P."/>
            <person name="Mitreva M."/>
            <person name="Roeseler W."/>
            <person name="Tian H."/>
            <person name="Witte H."/>
            <person name="Yang S.P."/>
            <person name="Wilson R.K."/>
            <person name="Sommer R.J."/>
        </authorList>
    </citation>
    <scope>NUCLEOTIDE SEQUENCE [LARGE SCALE GENOMIC DNA]</scope>
    <source>
        <strain evidence="9">PS312</strain>
    </source>
</reference>
<feature type="transmembrane region" description="Helical" evidence="6">
    <location>
        <begin position="973"/>
        <end position="990"/>
    </location>
</feature>
<keyword evidence="3 6" id="KW-0812">Transmembrane</keyword>
<feature type="transmembrane region" description="Helical" evidence="6">
    <location>
        <begin position="909"/>
        <end position="936"/>
    </location>
</feature>
<dbReference type="Pfam" id="PF05041">
    <property type="entry name" value="Pecanex_C"/>
    <property type="match status" value="1"/>
</dbReference>
<gene>
    <name evidence="8" type="primary">WBGene00204980</name>
</gene>
<sequence>MTWCSHMTEIARQGIWASLTGGWYYEPSNSMLCNTIHLYLWLVLFVLPLLLGMLAVNLFSSLVIMYFVFIFVLFFLVKMVVMYLHRIFDKTEPTVITKLKEPHKIQAEQKKNETRRHRLYEMIEMNRLNSSIEINSEDQEISEEPENSVERERRCSAPVGMSHADSSPTVNETGRFGQVSVTADVHTLRGTSASLSADPEGMQSHDFHSLAPPRSYGQTLERKLSEPILSSIGRGEEGQDLLVTHSLCADLDKGSTHSLRERKDSEWSRNSEKKGEDGKEEDKIDISSMTMEELYHKISAERANERKKRMERTESEDETELDQEVERTIRLAEMKKAKYAKVLAGTSRLQDVVDRHEDDNERRRTDDEDEPCCSKSIMNEERRSSTTKSLDLKEELSKGDLTRFLEELVQKHPEALDAMESVRMRRIMGEKKKMENEDDDVITEAEDDIEKGKGIVHVASNYDDTSQGAMHSFQDEKGTWWSYTFDERGVGTARALGKSHQIKAMLDEKEEKIEDMKKGLHFEYTPGEDTGEFSARVVQGPCRHIHGRSYYRDIGSSETTLSANALRSALQSIPEGGSSDDEETASERYERMLADPSLWLSGCPPTPSEWPGSLITHIDPVTHRITFDPGRLMPPSNRGTRHRNAWPNTPSNVLYVPPHEQRRSRPNRPALNLTRQSYVPSRLVAAIRATEEIRLRNVVEAHERREGRRRRRESEEASYRALSTDDARSIDRTVRMQMAMDRVNAEMRAGVLQGATFLPRKMSTTKKKYYYDLNLIPFVKNSFKIKMDRLSLAALFDRNRSMATVLFDIFIACIISIVCASVLSSNIYHDVSMVGFAFVTASAHYSLMKSVQPDAASPTHGFNWQVSYSRPFYYLFLSSLLLYVDSCIPEKDSIDPWNWNLYRLSSTPWPSILLSIRDLISLLVLLMPLICTLGWLPQVSTLVHHILEQIEMILLGGTASFGPLNALVQLSRTIVCLSILIGVSLVAHYLDHSTFYAIPMALLVQISFLHSRMSSNPHLWSVVVSSFGPSRKCRMDGRSSGRREEGESNIPLRDEKGEANKEGGDYDEKDDDPDDRRKDGKKRTEVMSLVEAEDEPFLGSLPNPIKRAAIDRVKRDLVFSFLLLIVSFALHCTTVLTAAQPYVTMVAMGCTFIIGIFNHYIYIHLRKHTPWKLIARPFLRPREYGMFEADQPAALMHFEKIHMWMLIVEKNILYPLTVISCLSASSRSLFIFSHILIPIIGFRLLRSAMAVPHQIYIPLGLSFIISFVDVHTYAPLPLPKECTWLDMLPYIWYLLAVLYPKWEELSLKLHFVMAYMAPWQITWGSAFHAFAQPFSVPHTMVITMQTVVSSILSAPLNPFLGSSFITTSYVRPIKFWEKDYNTERSDASNTRLAAQLEKGPMLDDSNLNAVFYEHLTRSLQNVISGDILMGRWGASVEPGDCFILASFYLNCLVHIVEVGNGYVTFQLRGLEFRGTYCHQREVEAISEDVSEGGGCCCCSPGSLPGFLSLNTAWGLRWTAWEVTTHKYIVDGYSITDNSAISLLQVHELRRLLVTLYSKCIIYYTISSKNLSKWMENEQIVAMIDGIDKVPRYVDVDHIFCTSNDEDYDTDQGGISRQSFLRLYSPWIDHCIKRLTKFNQIDDAITIQRLTTLVYSLSLLGRRTLGQASFNRHSSAAESFLYGLHSLFKGDFRISSTRDDWVFADFDMLQSVIAPSVRMALKLHQDHFTVSDDLDDARSLFYLIRRHQESLFISHEHDPSWRAAIMANVPSLLALRHMYDDGQDDYKIIMLNKMNLNMRVIKLNRECVRAFWSGQQQELVFLRNRNPERGSIQNARQVLRNMINSSADQPVGYPIYVSPLTTSFLETHPQYESIVGAPLTLQRVSSSLRSLFSRFRAHFGMNGSNSLSATSAALSHRLKGETVQGPSHTKDVGEESPVQMEQSVVQLTGEGARVSIMKSAVIPPVEKEKEREERGDSQGDSTMIVEIVNDDEVLRTLHEPMRSTGETLVVWPHDKWRQATQRARIQEMDSFVGQKGMVVFSWYPNHANRTSRSHCGETIHLLMMMGTAYFVPVKEKGTRVVKDTPEMRMNLLRDFFEEQSIESRKKGLRAEEEKERREKEKRNAEENEEEEKEVTEEKDEEDEEKEKEEVNSSPVKGHKMSQSSVNSKKEDDPLPSTSSEP</sequence>
<feature type="region of interest" description="Disordered" evidence="7">
    <location>
        <begin position="353"/>
        <end position="390"/>
    </location>
</feature>
<proteinExistence type="inferred from homology"/>
<accession>A0A8R1UKM8</accession>
<dbReference type="InterPro" id="IPR007735">
    <property type="entry name" value="Pecanex_C"/>
</dbReference>
<dbReference type="PANTHER" id="PTHR12372">
    <property type="entry name" value="PECANEX"/>
    <property type="match status" value="1"/>
</dbReference>
<accession>A0A2A6B863</accession>
<feature type="compositionally biased region" description="Basic and acidic residues" evidence="7">
    <location>
        <begin position="2101"/>
        <end position="2124"/>
    </location>
</feature>
<dbReference type="GO" id="GO:0007029">
    <property type="term" value="P:endoplasmic reticulum organization"/>
    <property type="evidence" value="ECO:0000318"/>
    <property type="project" value="GO_Central"/>
</dbReference>
<keyword evidence="4 6" id="KW-1133">Transmembrane helix</keyword>
<dbReference type="OrthoDB" id="10037631at2759"/>
<keyword evidence="9" id="KW-1185">Reference proteome</keyword>
<feature type="transmembrane region" description="Helical" evidence="6">
    <location>
        <begin position="1142"/>
        <end position="1163"/>
    </location>
</feature>
<feature type="compositionally biased region" description="Basic and acidic residues" evidence="7">
    <location>
        <begin position="256"/>
        <end position="285"/>
    </location>
</feature>
<comment type="subcellular location">
    <subcellularLocation>
        <location evidence="1 6">Membrane</location>
        <topology evidence="1 6">Multi-pass membrane protein</topology>
    </subcellularLocation>
</comment>
<feature type="transmembrane region" description="Helical" evidence="6">
    <location>
        <begin position="805"/>
        <end position="828"/>
    </location>
</feature>
<feature type="compositionally biased region" description="Basic and acidic residues" evidence="7">
    <location>
        <begin position="293"/>
        <end position="304"/>
    </location>
</feature>
<feature type="compositionally biased region" description="Basic and acidic residues" evidence="7">
    <location>
        <begin position="353"/>
        <end position="366"/>
    </location>
</feature>
<feature type="region of interest" description="Disordered" evidence="7">
    <location>
        <begin position="1032"/>
        <end position="1083"/>
    </location>
</feature>
<feature type="transmembrane region" description="Helical" evidence="6">
    <location>
        <begin position="1212"/>
        <end position="1235"/>
    </location>
</feature>
<feature type="transmembrane region" description="Helical" evidence="6">
    <location>
        <begin position="64"/>
        <end position="84"/>
    </location>
</feature>
<feature type="compositionally biased region" description="Basic and acidic residues" evidence="7">
    <location>
        <begin position="1033"/>
        <end position="1066"/>
    </location>
</feature>